<dbReference type="EMBL" id="JACVVK020000155">
    <property type="protein sequence ID" value="KAK7488062.1"/>
    <property type="molecule type" value="Genomic_DNA"/>
</dbReference>
<accession>A0ABD0KLV3</accession>
<protein>
    <submittedName>
        <fullName evidence="1">Uncharacterized protein</fullName>
    </submittedName>
</protein>
<sequence length="105" mass="11799">MLSLPFRYCHVSRSCRTCSTTALSWIQPSWQQTVVIDWSTVSNARAANDLQPSAAAPYKPGETSLVMTYPCPVATQLPSRMSDLRIFPQSVVFQLPGRPRIDQRQ</sequence>
<proteinExistence type="predicted"/>
<organism evidence="1 2">
    <name type="scientific">Batillaria attramentaria</name>
    <dbReference type="NCBI Taxonomy" id="370345"/>
    <lineage>
        <taxon>Eukaryota</taxon>
        <taxon>Metazoa</taxon>
        <taxon>Spiralia</taxon>
        <taxon>Lophotrochozoa</taxon>
        <taxon>Mollusca</taxon>
        <taxon>Gastropoda</taxon>
        <taxon>Caenogastropoda</taxon>
        <taxon>Sorbeoconcha</taxon>
        <taxon>Cerithioidea</taxon>
        <taxon>Batillariidae</taxon>
        <taxon>Batillaria</taxon>
    </lineage>
</organism>
<dbReference type="AlphaFoldDB" id="A0ABD0KLV3"/>
<evidence type="ECO:0000313" key="2">
    <source>
        <dbReference type="Proteomes" id="UP001519460"/>
    </source>
</evidence>
<evidence type="ECO:0000313" key="1">
    <source>
        <dbReference type="EMBL" id="KAK7488062.1"/>
    </source>
</evidence>
<name>A0ABD0KLV3_9CAEN</name>
<reference evidence="1 2" key="1">
    <citation type="journal article" date="2023" name="Sci. Data">
        <title>Genome assembly of the Korean intertidal mud-creeper Batillaria attramentaria.</title>
        <authorList>
            <person name="Patra A.K."/>
            <person name="Ho P.T."/>
            <person name="Jun S."/>
            <person name="Lee S.J."/>
            <person name="Kim Y."/>
            <person name="Won Y.J."/>
        </authorList>
    </citation>
    <scope>NUCLEOTIDE SEQUENCE [LARGE SCALE GENOMIC DNA]</scope>
    <source>
        <strain evidence="1">Wonlab-2016</strain>
    </source>
</reference>
<comment type="caution">
    <text evidence="1">The sequence shown here is derived from an EMBL/GenBank/DDBJ whole genome shotgun (WGS) entry which is preliminary data.</text>
</comment>
<keyword evidence="2" id="KW-1185">Reference proteome</keyword>
<gene>
    <name evidence="1" type="ORF">BaRGS_00020653</name>
</gene>
<dbReference type="Proteomes" id="UP001519460">
    <property type="component" value="Unassembled WGS sequence"/>
</dbReference>